<comment type="caution">
    <text evidence="1">The sequence shown here is derived from an EMBL/GenBank/DDBJ whole genome shotgun (WGS) entry which is preliminary data.</text>
</comment>
<sequence length="171" mass="20039">VDACHSLIEQEKKRTAGFMIMMPWDWQQIAQICCIRNPFQIINMETEDFKDFKQLYCSVTSPFIFRKTDDSGNNFGISKIVHLQVEAENYGTLYYKTSFDEKEFTTSNSIQSGRRATFPEEIPNLRNDANAISTKKCKHLQTFLKWVPKQFHDFYKNLKYSSECGVNDDDE</sequence>
<evidence type="ECO:0000313" key="2">
    <source>
        <dbReference type="Proteomes" id="UP000801492"/>
    </source>
</evidence>
<keyword evidence="2" id="KW-1185">Reference proteome</keyword>
<name>A0A8K0CGM7_IGNLU</name>
<dbReference type="EMBL" id="VTPC01085677">
    <property type="protein sequence ID" value="KAF2886988.1"/>
    <property type="molecule type" value="Genomic_DNA"/>
</dbReference>
<protein>
    <submittedName>
        <fullName evidence="1">Uncharacterized protein</fullName>
    </submittedName>
</protein>
<organism evidence="1 2">
    <name type="scientific">Ignelater luminosus</name>
    <name type="common">Cucubano</name>
    <name type="synonym">Pyrophorus luminosus</name>
    <dbReference type="NCBI Taxonomy" id="2038154"/>
    <lineage>
        <taxon>Eukaryota</taxon>
        <taxon>Metazoa</taxon>
        <taxon>Ecdysozoa</taxon>
        <taxon>Arthropoda</taxon>
        <taxon>Hexapoda</taxon>
        <taxon>Insecta</taxon>
        <taxon>Pterygota</taxon>
        <taxon>Neoptera</taxon>
        <taxon>Endopterygota</taxon>
        <taxon>Coleoptera</taxon>
        <taxon>Polyphaga</taxon>
        <taxon>Elateriformia</taxon>
        <taxon>Elateroidea</taxon>
        <taxon>Elateridae</taxon>
        <taxon>Agrypninae</taxon>
        <taxon>Pyrophorini</taxon>
        <taxon>Ignelater</taxon>
    </lineage>
</organism>
<dbReference type="OrthoDB" id="6714391at2759"/>
<proteinExistence type="predicted"/>
<reference evidence="1" key="1">
    <citation type="submission" date="2019-08" db="EMBL/GenBank/DDBJ databases">
        <title>The genome of the North American firefly Photinus pyralis.</title>
        <authorList>
            <consortium name="Photinus pyralis genome working group"/>
            <person name="Fallon T.R."/>
            <person name="Sander Lower S.E."/>
            <person name="Weng J.-K."/>
        </authorList>
    </citation>
    <scope>NUCLEOTIDE SEQUENCE</scope>
    <source>
        <strain evidence="1">TRF0915ILg1</strain>
        <tissue evidence="1">Whole body</tissue>
    </source>
</reference>
<feature type="non-terminal residue" evidence="1">
    <location>
        <position position="1"/>
    </location>
</feature>
<evidence type="ECO:0000313" key="1">
    <source>
        <dbReference type="EMBL" id="KAF2886988.1"/>
    </source>
</evidence>
<dbReference type="AlphaFoldDB" id="A0A8K0CGM7"/>
<gene>
    <name evidence="1" type="ORF">ILUMI_19184</name>
</gene>
<accession>A0A8K0CGM7</accession>
<dbReference type="Proteomes" id="UP000801492">
    <property type="component" value="Unassembled WGS sequence"/>
</dbReference>